<dbReference type="Proteomes" id="UP000507470">
    <property type="component" value="Unassembled WGS sequence"/>
</dbReference>
<accession>A0A6J8DYP0</accession>
<evidence type="ECO:0000313" key="1">
    <source>
        <dbReference type="EMBL" id="CAC5413699.1"/>
    </source>
</evidence>
<gene>
    <name evidence="1" type="ORF">MCOR_46568</name>
</gene>
<proteinExistence type="predicted"/>
<sequence>MARLAKEFENYIDRFRDEEDINHHGQKQSVQRSFIHGVTSLVEVIDELENPFLEDSNELLVLDTKDIAPSAVVDTIRRIENVGQDQYEKFIEDRFLNRSVSIFEPIKNNGLPLFRTPPEKTLSITKGKTAVLKSDVSLFSRLYISCQTRGGNLDEFFKYENHIHPPAFSLNRNYCQGIKSDLLTKCLEPLTTLNGDVPNVDTIVIDGAAVVNMLKPGAS</sequence>
<dbReference type="AlphaFoldDB" id="A0A6J8DYP0"/>
<protein>
    <submittedName>
        <fullName evidence="1">Uncharacterized protein</fullName>
    </submittedName>
</protein>
<organism evidence="1 2">
    <name type="scientific">Mytilus coruscus</name>
    <name type="common">Sea mussel</name>
    <dbReference type="NCBI Taxonomy" id="42192"/>
    <lineage>
        <taxon>Eukaryota</taxon>
        <taxon>Metazoa</taxon>
        <taxon>Spiralia</taxon>
        <taxon>Lophotrochozoa</taxon>
        <taxon>Mollusca</taxon>
        <taxon>Bivalvia</taxon>
        <taxon>Autobranchia</taxon>
        <taxon>Pteriomorphia</taxon>
        <taxon>Mytilida</taxon>
        <taxon>Mytiloidea</taxon>
        <taxon>Mytilidae</taxon>
        <taxon>Mytilinae</taxon>
        <taxon>Mytilus</taxon>
    </lineage>
</organism>
<name>A0A6J8DYP0_MYTCO</name>
<reference evidence="1 2" key="1">
    <citation type="submission" date="2020-06" db="EMBL/GenBank/DDBJ databases">
        <authorList>
            <person name="Li R."/>
            <person name="Bekaert M."/>
        </authorList>
    </citation>
    <scope>NUCLEOTIDE SEQUENCE [LARGE SCALE GENOMIC DNA]</scope>
    <source>
        <strain evidence="2">wild</strain>
    </source>
</reference>
<dbReference type="OrthoDB" id="6148720at2759"/>
<dbReference type="EMBL" id="CACVKT020008219">
    <property type="protein sequence ID" value="CAC5413699.1"/>
    <property type="molecule type" value="Genomic_DNA"/>
</dbReference>
<keyword evidence="2" id="KW-1185">Reference proteome</keyword>
<dbReference type="PANTHER" id="PTHR47018">
    <property type="entry name" value="CXC DOMAIN-CONTAINING PROTEIN-RELATED"/>
    <property type="match status" value="1"/>
</dbReference>
<evidence type="ECO:0000313" key="2">
    <source>
        <dbReference type="Proteomes" id="UP000507470"/>
    </source>
</evidence>